<dbReference type="RefSeq" id="WP_305909960.1">
    <property type="nucleotide sequence ID" value="NZ_CP157743.1"/>
</dbReference>
<dbReference type="Pfam" id="PF00111">
    <property type="entry name" value="Fer2"/>
    <property type="match status" value="1"/>
</dbReference>
<dbReference type="AlphaFoldDB" id="A0AAU7NVU6"/>
<dbReference type="InterPro" id="IPR001041">
    <property type="entry name" value="2Fe-2S_ferredoxin-type"/>
</dbReference>
<evidence type="ECO:0000256" key="3">
    <source>
        <dbReference type="ARBA" id="ARBA00023002"/>
    </source>
</evidence>
<accession>A0AAU7NVU6</accession>
<evidence type="ECO:0000256" key="4">
    <source>
        <dbReference type="ARBA" id="ARBA00023004"/>
    </source>
</evidence>
<dbReference type="PANTHER" id="PTHR44379">
    <property type="entry name" value="OXIDOREDUCTASE WITH IRON-SULFUR SUBUNIT"/>
    <property type="match status" value="1"/>
</dbReference>
<dbReference type="InterPro" id="IPR012675">
    <property type="entry name" value="Beta-grasp_dom_sf"/>
</dbReference>
<dbReference type="CDD" id="cd00207">
    <property type="entry name" value="fer2"/>
    <property type="match status" value="1"/>
</dbReference>
<dbReference type="KEGG" id="mech:Q9L42_002805"/>
<dbReference type="InterPro" id="IPR006058">
    <property type="entry name" value="2Fe2S_fd_BS"/>
</dbReference>
<keyword evidence="1" id="KW-0001">2Fe-2S</keyword>
<keyword evidence="8" id="KW-1185">Reference proteome</keyword>
<evidence type="ECO:0000313" key="7">
    <source>
        <dbReference type="EMBL" id="XBS21063.1"/>
    </source>
</evidence>
<dbReference type="Proteomes" id="UP001225378">
    <property type="component" value="Chromosome"/>
</dbReference>
<feature type="domain" description="2Fe-2S ferredoxin-type" evidence="6">
    <location>
        <begin position="1"/>
        <end position="76"/>
    </location>
</feature>
<dbReference type="GO" id="GO:0046872">
    <property type="term" value="F:metal ion binding"/>
    <property type="evidence" value="ECO:0007669"/>
    <property type="project" value="UniProtKB-KW"/>
</dbReference>
<keyword evidence="2" id="KW-0479">Metal-binding</keyword>
<dbReference type="GO" id="GO:0051537">
    <property type="term" value="F:2 iron, 2 sulfur cluster binding"/>
    <property type="evidence" value="ECO:0007669"/>
    <property type="project" value="UniProtKB-KW"/>
</dbReference>
<dbReference type="InterPro" id="IPR036884">
    <property type="entry name" value="2Fe-2S-bd_dom_sf"/>
</dbReference>
<dbReference type="Gene3D" id="1.10.150.120">
    <property type="entry name" value="[2Fe-2S]-binding domain"/>
    <property type="match status" value="1"/>
</dbReference>
<dbReference type="InterPro" id="IPR002888">
    <property type="entry name" value="2Fe-2S-bd"/>
</dbReference>
<dbReference type="SUPFAM" id="SSF47741">
    <property type="entry name" value="CO dehydrogenase ISP C-domain like"/>
    <property type="match status" value="1"/>
</dbReference>
<evidence type="ECO:0000259" key="6">
    <source>
        <dbReference type="PROSITE" id="PS51085"/>
    </source>
</evidence>
<dbReference type="Pfam" id="PF01799">
    <property type="entry name" value="Fer2_2"/>
    <property type="match status" value="1"/>
</dbReference>
<gene>
    <name evidence="7" type="ORF">Q9L42_002805</name>
</gene>
<dbReference type="PANTHER" id="PTHR44379:SF2">
    <property type="entry name" value="BLR6218 PROTEIN"/>
    <property type="match status" value="1"/>
</dbReference>
<evidence type="ECO:0000256" key="5">
    <source>
        <dbReference type="ARBA" id="ARBA00023014"/>
    </source>
</evidence>
<keyword evidence="3" id="KW-0560">Oxidoreductase</keyword>
<sequence length="154" mass="16466">MTTLLINGESHEIEAEDDMPLLWAIRDVIGYTGTKFGCGMGLCGACSIHLDGQVTRSCITPVSAAEGKAITTIEGLGSEQSLHPVQQAWIDQEVSQCGYCQSGQIMAAAALLAENPNPSDEEIRAKMVNYCRCGTYQQIFAAVKRAAQHEGGQS</sequence>
<protein>
    <submittedName>
        <fullName evidence="7">(2Fe-2S)-binding protein</fullName>
    </submittedName>
</protein>
<dbReference type="PROSITE" id="PS00197">
    <property type="entry name" value="2FE2S_FER_1"/>
    <property type="match status" value="1"/>
</dbReference>
<dbReference type="InterPro" id="IPR051452">
    <property type="entry name" value="Diverse_Oxidoreductases"/>
</dbReference>
<dbReference type="GO" id="GO:0016491">
    <property type="term" value="F:oxidoreductase activity"/>
    <property type="evidence" value="ECO:0007669"/>
    <property type="project" value="UniProtKB-KW"/>
</dbReference>
<organism evidence="7 8">
    <name type="scientific">Methylomarinum roseum</name>
    <dbReference type="NCBI Taxonomy" id="3067653"/>
    <lineage>
        <taxon>Bacteria</taxon>
        <taxon>Pseudomonadati</taxon>
        <taxon>Pseudomonadota</taxon>
        <taxon>Gammaproteobacteria</taxon>
        <taxon>Methylococcales</taxon>
        <taxon>Methylococcaceae</taxon>
        <taxon>Methylomarinum</taxon>
    </lineage>
</organism>
<evidence type="ECO:0000313" key="8">
    <source>
        <dbReference type="Proteomes" id="UP001225378"/>
    </source>
</evidence>
<keyword evidence="4" id="KW-0408">Iron</keyword>
<dbReference type="InterPro" id="IPR036010">
    <property type="entry name" value="2Fe-2S_ferredoxin-like_sf"/>
</dbReference>
<reference evidence="7 8" key="1">
    <citation type="journal article" date="2024" name="Microbiology">
        <title>Methylomarinum rosea sp. nov., a novel halophilic methanotrophic bacterium from the hypersaline Lake Elton.</title>
        <authorList>
            <person name="Suleimanov R.Z."/>
            <person name="Oshkin I.Y."/>
            <person name="Danilova O.V."/>
            <person name="Suzina N.E."/>
            <person name="Dedysh S.N."/>
        </authorList>
    </citation>
    <scope>NUCLEOTIDE SEQUENCE [LARGE SCALE GENOMIC DNA]</scope>
    <source>
        <strain evidence="7 8">Ch1-1</strain>
    </source>
</reference>
<dbReference type="Gene3D" id="3.10.20.30">
    <property type="match status" value="1"/>
</dbReference>
<keyword evidence="5" id="KW-0411">Iron-sulfur</keyword>
<evidence type="ECO:0000256" key="2">
    <source>
        <dbReference type="ARBA" id="ARBA00022723"/>
    </source>
</evidence>
<dbReference type="SUPFAM" id="SSF54292">
    <property type="entry name" value="2Fe-2S ferredoxin-like"/>
    <property type="match status" value="1"/>
</dbReference>
<evidence type="ECO:0000256" key="1">
    <source>
        <dbReference type="ARBA" id="ARBA00022714"/>
    </source>
</evidence>
<proteinExistence type="predicted"/>
<dbReference type="PROSITE" id="PS51085">
    <property type="entry name" value="2FE2S_FER_2"/>
    <property type="match status" value="1"/>
</dbReference>
<name>A0AAU7NVU6_9GAMM</name>
<dbReference type="EMBL" id="CP157743">
    <property type="protein sequence ID" value="XBS21063.1"/>
    <property type="molecule type" value="Genomic_DNA"/>
</dbReference>